<evidence type="ECO:0000259" key="4">
    <source>
        <dbReference type="PROSITE" id="PS50995"/>
    </source>
</evidence>
<sequence>MPAKRLYFGTLLAQAARQWRRAIDKELEPYDLTEATWLPLVHVARAAEPICQKDLAASLNLDNSSVVRLLDNLQSSGLIERREGKDRRTKLIHLTQAGSETVERVEGSVRIVRDRAVSALSSKEIAEASDVLEKVIKSLSTAN</sequence>
<dbReference type="InterPro" id="IPR036390">
    <property type="entry name" value="WH_DNA-bd_sf"/>
</dbReference>
<dbReference type="Gene3D" id="1.10.10.10">
    <property type="entry name" value="Winged helix-like DNA-binding domain superfamily/Winged helix DNA-binding domain"/>
    <property type="match status" value="1"/>
</dbReference>
<dbReference type="PROSITE" id="PS50995">
    <property type="entry name" value="HTH_MARR_2"/>
    <property type="match status" value="1"/>
</dbReference>
<proteinExistence type="predicted"/>
<dbReference type="Pfam" id="PF12802">
    <property type="entry name" value="MarR_2"/>
    <property type="match status" value="1"/>
</dbReference>
<reference evidence="5 6" key="1">
    <citation type="submission" date="2019-06" db="EMBL/GenBank/DDBJ databases">
        <title>Genome organization and adaptive potential of archetypical organophosphate degarding Sphingobium fuliginis ATCC 27551.</title>
        <authorList>
            <person name="Sarwar A."/>
            <person name="Parthasarathy S."/>
            <person name="Singh C."/>
            <person name="Siddavattam D."/>
        </authorList>
    </citation>
    <scope>NUCLEOTIDE SEQUENCE [LARGE SCALE GENOMIC DNA]</scope>
    <source>
        <strain evidence="5 6">ATCC 27551</strain>
    </source>
</reference>
<dbReference type="SUPFAM" id="SSF46785">
    <property type="entry name" value="Winged helix' DNA-binding domain"/>
    <property type="match status" value="1"/>
</dbReference>
<keyword evidence="2" id="KW-0238">DNA-binding</keyword>
<evidence type="ECO:0000313" key="6">
    <source>
        <dbReference type="Proteomes" id="UP000311469"/>
    </source>
</evidence>
<accession>A0A5B8CAT5</accession>
<dbReference type="Proteomes" id="UP000311469">
    <property type="component" value="Chromosome cSF1"/>
</dbReference>
<dbReference type="PANTHER" id="PTHR33164:SF64">
    <property type="entry name" value="TRANSCRIPTIONAL REGULATOR SLYA"/>
    <property type="match status" value="1"/>
</dbReference>
<name>A0A5B8CAT5_SPHSA</name>
<evidence type="ECO:0000256" key="3">
    <source>
        <dbReference type="ARBA" id="ARBA00023163"/>
    </source>
</evidence>
<organism evidence="5 6">
    <name type="scientific">Sphingobium fuliginis ATCC 27551</name>
    <dbReference type="NCBI Taxonomy" id="1208342"/>
    <lineage>
        <taxon>Bacteria</taxon>
        <taxon>Pseudomonadati</taxon>
        <taxon>Pseudomonadota</taxon>
        <taxon>Alphaproteobacteria</taxon>
        <taxon>Sphingomonadales</taxon>
        <taxon>Sphingomonadaceae</taxon>
        <taxon>Sphingobium</taxon>
    </lineage>
</organism>
<dbReference type="InterPro" id="IPR000835">
    <property type="entry name" value="HTH_MarR-typ"/>
</dbReference>
<dbReference type="PANTHER" id="PTHR33164">
    <property type="entry name" value="TRANSCRIPTIONAL REGULATOR, MARR FAMILY"/>
    <property type="match status" value="1"/>
</dbReference>
<dbReference type="EMBL" id="CP041016">
    <property type="protein sequence ID" value="QDC36584.1"/>
    <property type="molecule type" value="Genomic_DNA"/>
</dbReference>
<dbReference type="InterPro" id="IPR039422">
    <property type="entry name" value="MarR/SlyA-like"/>
</dbReference>
<evidence type="ECO:0000256" key="1">
    <source>
        <dbReference type="ARBA" id="ARBA00023015"/>
    </source>
</evidence>
<dbReference type="SMART" id="SM00347">
    <property type="entry name" value="HTH_MARR"/>
    <property type="match status" value="1"/>
</dbReference>
<dbReference type="GO" id="GO:0006950">
    <property type="term" value="P:response to stress"/>
    <property type="evidence" value="ECO:0007669"/>
    <property type="project" value="TreeGrafter"/>
</dbReference>
<gene>
    <name evidence="5" type="ORF">FIL70_04315</name>
</gene>
<keyword evidence="1" id="KW-0805">Transcription regulation</keyword>
<dbReference type="KEGG" id="sufl:FIL70_04315"/>
<protein>
    <submittedName>
        <fullName evidence="5">MarR family transcriptional regulator</fullName>
    </submittedName>
</protein>
<dbReference type="PRINTS" id="PR00598">
    <property type="entry name" value="HTHMARR"/>
</dbReference>
<dbReference type="AlphaFoldDB" id="A0A5B8CAT5"/>
<evidence type="ECO:0000256" key="2">
    <source>
        <dbReference type="ARBA" id="ARBA00023125"/>
    </source>
</evidence>
<dbReference type="GO" id="GO:0003700">
    <property type="term" value="F:DNA-binding transcription factor activity"/>
    <property type="evidence" value="ECO:0007669"/>
    <property type="project" value="InterPro"/>
</dbReference>
<dbReference type="GO" id="GO:0003677">
    <property type="term" value="F:DNA binding"/>
    <property type="evidence" value="ECO:0007669"/>
    <property type="project" value="UniProtKB-KW"/>
</dbReference>
<evidence type="ECO:0000313" key="5">
    <source>
        <dbReference type="EMBL" id="QDC36584.1"/>
    </source>
</evidence>
<keyword evidence="3" id="KW-0804">Transcription</keyword>
<feature type="domain" description="HTH marR-type" evidence="4">
    <location>
        <begin position="5"/>
        <end position="137"/>
    </location>
</feature>
<dbReference type="InterPro" id="IPR036388">
    <property type="entry name" value="WH-like_DNA-bd_sf"/>
</dbReference>